<gene>
    <name evidence="1" type="ORF">SAMN05444008_10953</name>
</gene>
<proteinExistence type="predicted"/>
<dbReference type="InterPro" id="IPR053842">
    <property type="entry name" value="NikA-like"/>
</dbReference>
<dbReference type="Pfam" id="PF21983">
    <property type="entry name" value="NikA-like"/>
    <property type="match status" value="1"/>
</dbReference>
<dbReference type="STRING" id="1302690.BUE76_07760"/>
<dbReference type="EMBL" id="FQUO01000009">
    <property type="protein sequence ID" value="SHF53552.1"/>
    <property type="molecule type" value="Genomic_DNA"/>
</dbReference>
<evidence type="ECO:0008006" key="3">
    <source>
        <dbReference type="Google" id="ProtNLM"/>
    </source>
</evidence>
<dbReference type="AlphaFoldDB" id="A0A1M5CGP2"/>
<organism evidence="1 2">
    <name type="scientific">Cnuella takakiae</name>
    <dbReference type="NCBI Taxonomy" id="1302690"/>
    <lineage>
        <taxon>Bacteria</taxon>
        <taxon>Pseudomonadati</taxon>
        <taxon>Bacteroidota</taxon>
        <taxon>Chitinophagia</taxon>
        <taxon>Chitinophagales</taxon>
        <taxon>Chitinophagaceae</taxon>
        <taxon>Cnuella</taxon>
    </lineage>
</organism>
<protein>
    <recommendedName>
        <fullName evidence="3">Mobilization protein</fullName>
    </recommendedName>
</protein>
<dbReference type="OrthoDB" id="3268254at2"/>
<accession>A0A1M5CGP2</accession>
<sequence>MERRSNRGGRPRKEVRLDQKLTVMCTLPDRKVIEARAGAARLTVSEYLRKVGLAQKVSKNEKVLPGEVLAFAATLNHLAATLDGIARKRSGPDELDALQRAELHFFSGQFKQLAKEIKYYIR</sequence>
<evidence type="ECO:0000313" key="2">
    <source>
        <dbReference type="Proteomes" id="UP000184368"/>
    </source>
</evidence>
<name>A0A1M5CGP2_9BACT</name>
<evidence type="ECO:0000313" key="1">
    <source>
        <dbReference type="EMBL" id="SHF53552.1"/>
    </source>
</evidence>
<reference evidence="1 2" key="1">
    <citation type="submission" date="2016-11" db="EMBL/GenBank/DDBJ databases">
        <authorList>
            <person name="Jaros S."/>
            <person name="Januszkiewicz K."/>
            <person name="Wedrychowicz H."/>
        </authorList>
    </citation>
    <scope>NUCLEOTIDE SEQUENCE [LARGE SCALE GENOMIC DNA]</scope>
    <source>
        <strain evidence="1 2">DSM 26897</strain>
    </source>
</reference>
<keyword evidence="2" id="KW-1185">Reference proteome</keyword>
<dbReference type="RefSeq" id="WP_073043737.1">
    <property type="nucleotide sequence ID" value="NZ_FQUO01000009.1"/>
</dbReference>
<dbReference type="Proteomes" id="UP000184368">
    <property type="component" value="Unassembled WGS sequence"/>
</dbReference>